<name>A0A1I2W2E4_9BACL</name>
<evidence type="ECO:0000313" key="1">
    <source>
        <dbReference type="EMBL" id="SFG94839.1"/>
    </source>
</evidence>
<accession>A0A1I2W2E4</accession>
<organism evidence="1 2">
    <name type="scientific">Sporolactobacillus nakayamae</name>
    <dbReference type="NCBI Taxonomy" id="269670"/>
    <lineage>
        <taxon>Bacteria</taxon>
        <taxon>Bacillati</taxon>
        <taxon>Bacillota</taxon>
        <taxon>Bacilli</taxon>
        <taxon>Bacillales</taxon>
        <taxon>Sporolactobacillaceae</taxon>
        <taxon>Sporolactobacillus</taxon>
    </lineage>
</organism>
<gene>
    <name evidence="1" type="ORF">SAMN02982927_03342</name>
</gene>
<keyword evidence="2" id="KW-1185">Reference proteome</keyword>
<dbReference type="AlphaFoldDB" id="A0A1I2W2E4"/>
<protein>
    <submittedName>
        <fullName evidence="1">Uncharacterized protein</fullName>
    </submittedName>
</protein>
<sequence>MEITLCQSIALQDHSVHLSLYKTIESNFLPHRGDFVSDSAFPAPYEHEIEKTVINYECRLCSVYFAPIHLEVGEDLKSHLKQFKKHGWIDQLFKSRL</sequence>
<proteinExistence type="predicted"/>
<dbReference type="Proteomes" id="UP000198752">
    <property type="component" value="Unassembled WGS sequence"/>
</dbReference>
<dbReference type="RefSeq" id="WP_093674689.1">
    <property type="nucleotide sequence ID" value="NZ_FOOY01000033.1"/>
</dbReference>
<evidence type="ECO:0000313" key="2">
    <source>
        <dbReference type="Proteomes" id="UP000198752"/>
    </source>
</evidence>
<dbReference type="OrthoDB" id="2454189at2"/>
<reference evidence="2" key="1">
    <citation type="submission" date="2016-10" db="EMBL/GenBank/DDBJ databases">
        <authorList>
            <person name="Varghese N."/>
            <person name="Submissions S."/>
        </authorList>
    </citation>
    <scope>NUCLEOTIDE SEQUENCE [LARGE SCALE GENOMIC DNA]</scope>
    <source>
        <strain evidence="2">ATCC 700379</strain>
    </source>
</reference>
<dbReference type="EMBL" id="FOOY01000033">
    <property type="protein sequence ID" value="SFG94839.1"/>
    <property type="molecule type" value="Genomic_DNA"/>
</dbReference>